<accession>A0A9C6WID3</accession>
<organism evidence="3 4">
    <name type="scientific">Arachis duranensis</name>
    <name type="common">Wild peanut</name>
    <dbReference type="NCBI Taxonomy" id="130453"/>
    <lineage>
        <taxon>Eukaryota</taxon>
        <taxon>Viridiplantae</taxon>
        <taxon>Streptophyta</taxon>
        <taxon>Embryophyta</taxon>
        <taxon>Tracheophyta</taxon>
        <taxon>Spermatophyta</taxon>
        <taxon>Magnoliopsida</taxon>
        <taxon>eudicotyledons</taxon>
        <taxon>Gunneridae</taxon>
        <taxon>Pentapetalae</taxon>
        <taxon>rosids</taxon>
        <taxon>fabids</taxon>
        <taxon>Fabales</taxon>
        <taxon>Fabaceae</taxon>
        <taxon>Papilionoideae</taxon>
        <taxon>50 kb inversion clade</taxon>
        <taxon>dalbergioids sensu lato</taxon>
        <taxon>Dalbergieae</taxon>
        <taxon>Pterocarpus clade</taxon>
        <taxon>Arachis</taxon>
    </lineage>
</organism>
<feature type="region of interest" description="Disordered" evidence="1">
    <location>
        <begin position="64"/>
        <end position="92"/>
    </location>
</feature>
<dbReference type="Pfam" id="PF05678">
    <property type="entry name" value="VQ"/>
    <property type="match status" value="1"/>
</dbReference>
<feature type="compositionally biased region" description="Pro residues" evidence="1">
    <location>
        <begin position="122"/>
        <end position="134"/>
    </location>
</feature>
<dbReference type="PANTHER" id="PTHR33179">
    <property type="entry name" value="VQ MOTIF-CONTAINING PROTEIN"/>
    <property type="match status" value="1"/>
</dbReference>
<proteinExistence type="predicted"/>
<dbReference type="InterPro" id="IPR008889">
    <property type="entry name" value="VQ"/>
</dbReference>
<feature type="compositionally biased region" description="Low complexity" evidence="1">
    <location>
        <begin position="64"/>
        <end position="85"/>
    </location>
</feature>
<dbReference type="KEGG" id="adu:107469152"/>
<reference evidence="3" key="2">
    <citation type="journal article" date="2016" name="Nat. Genet.">
        <title>The genome sequences of Arachis duranensis and Arachis ipaensis, the diploid ancestors of cultivated peanut.</title>
        <authorList>
            <person name="Bertioli D.J."/>
            <person name="Cannon S.B."/>
            <person name="Froenicke L."/>
            <person name="Huang G."/>
            <person name="Farmer A.D."/>
            <person name="Cannon E.K."/>
            <person name="Liu X."/>
            <person name="Gao D."/>
            <person name="Clevenger J."/>
            <person name="Dash S."/>
            <person name="Ren L."/>
            <person name="Moretzsohn M.C."/>
            <person name="Shirasawa K."/>
            <person name="Huang W."/>
            <person name="Vidigal B."/>
            <person name="Abernathy B."/>
            <person name="Chu Y."/>
            <person name="Niederhuth C.E."/>
            <person name="Umale P."/>
            <person name="Araujo A.C."/>
            <person name="Kozik A."/>
            <person name="Kim K.D."/>
            <person name="Burow M.D."/>
            <person name="Varshney R.K."/>
            <person name="Wang X."/>
            <person name="Zhang X."/>
            <person name="Barkley N."/>
            <person name="Guimaraes P.M."/>
            <person name="Isobe S."/>
            <person name="Guo B."/>
            <person name="Liao B."/>
            <person name="Stalker H.T."/>
            <person name="Schmitz R.J."/>
            <person name="Scheffler B.E."/>
            <person name="Leal-Bertioli S.C."/>
            <person name="Xun X."/>
            <person name="Jackson S.A."/>
            <person name="Michelmore R."/>
            <person name="Ozias-Akins P."/>
        </authorList>
    </citation>
    <scope>NUCLEOTIDE SEQUENCE [LARGE SCALE GENOMIC DNA]</scope>
    <source>
        <strain evidence="3">cv. V14167</strain>
    </source>
</reference>
<name>A0A9C6WID3_ARADU</name>
<feature type="region of interest" description="Disordered" evidence="1">
    <location>
        <begin position="1"/>
        <end position="40"/>
    </location>
</feature>
<evidence type="ECO:0000259" key="2">
    <source>
        <dbReference type="Pfam" id="PF05678"/>
    </source>
</evidence>
<dbReference type="Proteomes" id="UP000515211">
    <property type="component" value="Chromosome 10"/>
</dbReference>
<feature type="compositionally biased region" description="Basic residues" evidence="1">
    <location>
        <begin position="157"/>
        <end position="166"/>
    </location>
</feature>
<keyword evidence="3" id="KW-1185">Reference proteome</keyword>
<dbReference type="AlphaFoldDB" id="A0A9C6WID3"/>
<reference evidence="4" key="1">
    <citation type="journal article" date="2014" name="PLoS ONE">
        <title>Comparisons of De Novo Transcriptome Assemblers in Diploid and Polyploid Species Using Peanut (Arachis spp.) RNA-Seq Data.</title>
        <authorList>
            <person name="Chopra R."/>
            <person name="Burow G."/>
            <person name="Farmer A."/>
            <person name="Mudge J."/>
            <person name="Simpson C.E."/>
            <person name="Burow M.D."/>
        </authorList>
    </citation>
    <scope>NUCLEOTIDE SEQUENCE</scope>
</reference>
<evidence type="ECO:0000313" key="4">
    <source>
        <dbReference type="RefSeq" id="XP_052110881.1"/>
    </source>
</evidence>
<dbReference type="PANTHER" id="PTHR33179:SF4">
    <property type="entry name" value="VQ MOTIF-CONTAINING PROTEIN"/>
    <property type="match status" value="1"/>
</dbReference>
<evidence type="ECO:0000313" key="3">
    <source>
        <dbReference type="Proteomes" id="UP000515211"/>
    </source>
</evidence>
<protein>
    <submittedName>
        <fullName evidence="4">Uncharacterized protein LOC107469152</fullName>
    </submittedName>
</protein>
<dbReference type="InterPro" id="IPR039609">
    <property type="entry name" value="VQ_15/22"/>
</dbReference>
<evidence type="ECO:0000256" key="1">
    <source>
        <dbReference type="SAM" id="MobiDB-lite"/>
    </source>
</evidence>
<reference evidence="4" key="3">
    <citation type="submission" date="2025-08" db="UniProtKB">
        <authorList>
            <consortium name="RefSeq"/>
        </authorList>
    </citation>
    <scope>IDENTIFICATION</scope>
</reference>
<gene>
    <name evidence="4" type="primary">LOC107469152</name>
</gene>
<feature type="domain" description="VQ" evidence="2">
    <location>
        <begin position="167"/>
        <end position="194"/>
    </location>
</feature>
<feature type="region of interest" description="Disordered" evidence="1">
    <location>
        <begin position="104"/>
        <end position="170"/>
    </location>
</feature>
<feature type="compositionally biased region" description="Low complexity" evidence="1">
    <location>
        <begin position="1"/>
        <end position="19"/>
    </location>
</feature>
<feature type="compositionally biased region" description="Polar residues" evidence="1">
    <location>
        <begin position="143"/>
        <end position="155"/>
    </location>
</feature>
<dbReference type="RefSeq" id="XP_052110881.1">
    <property type="nucleotide sequence ID" value="XM_052254921.1"/>
</dbReference>
<dbReference type="GeneID" id="107469152"/>
<sequence>MDSGNSTAGSMQSSSSGAPADEDSYDSHSRAQQQQPQPHHHHILNQLSTTTTTTTLHHTHAPIFDPLLSSSSTTSTTFLDPSSSSIQRSNPTIVNNLDMPWYITPRSGLDQPDLSTVMPQFAVPPPPPPPPLPPLLQQQQQQEARSNANSNSTVVRNPKKRSRASRRAPTTVLTTDTTNFRAMVQEFTGIPAQPFTSSSSSSPFPRTRLDLFVGGGSSSSSAAAGPPYLLRPFAQKVPLPSSFPQTNYNSSPSSSMVMNNILFVPNSNNPINNSYQQLPSSSSPLGLLKQHQHLNNVNMNNMQNNNNNNNPASILSFQSILQAQQIRMGVLEEQLGFTRAHVSTTNNISNGGVLEKGRTEGMVESWINCSSD</sequence>